<dbReference type="InterPro" id="IPR036514">
    <property type="entry name" value="SGNH_hydro_sf"/>
</dbReference>
<dbReference type="AlphaFoldDB" id="A0AA39ZP87"/>
<dbReference type="InterPro" id="IPR051532">
    <property type="entry name" value="Ester_Hydrolysis_Enzymes"/>
</dbReference>
<evidence type="ECO:0000313" key="3">
    <source>
        <dbReference type="Proteomes" id="UP001172159"/>
    </source>
</evidence>
<keyword evidence="2" id="KW-0378">Hydrolase</keyword>
<dbReference type="InterPro" id="IPR013830">
    <property type="entry name" value="SGNH_hydro"/>
</dbReference>
<accession>A0AA39ZP87</accession>
<dbReference type="CDD" id="cd01833">
    <property type="entry name" value="XynB_like"/>
    <property type="match status" value="1"/>
</dbReference>
<dbReference type="Gene3D" id="3.40.50.1110">
    <property type="entry name" value="SGNH hydrolase"/>
    <property type="match status" value="1"/>
</dbReference>
<dbReference type="Proteomes" id="UP001172159">
    <property type="component" value="Unassembled WGS sequence"/>
</dbReference>
<evidence type="ECO:0000313" key="2">
    <source>
        <dbReference type="EMBL" id="KAK0701140.1"/>
    </source>
</evidence>
<dbReference type="PANTHER" id="PTHR30383">
    <property type="entry name" value="THIOESTERASE 1/PROTEASE 1/LYSOPHOSPHOLIPASE L1"/>
    <property type="match status" value="1"/>
</dbReference>
<dbReference type="EMBL" id="JAUKTV010000032">
    <property type="protein sequence ID" value="KAK0701140.1"/>
    <property type="molecule type" value="Genomic_DNA"/>
</dbReference>
<dbReference type="PANTHER" id="PTHR30383:SF19">
    <property type="entry name" value="FIBRONECTIN TYPE-III DOMAIN-CONTAINING PROTEIN"/>
    <property type="match status" value="1"/>
</dbReference>
<keyword evidence="3" id="KW-1185">Reference proteome</keyword>
<protein>
    <submittedName>
        <fullName evidence="2">SGNH hydrolase-type esterase domain-containing protein</fullName>
    </submittedName>
</protein>
<feature type="domain" description="SGNH hydrolase-type esterase" evidence="1">
    <location>
        <begin position="15"/>
        <end position="215"/>
    </location>
</feature>
<sequence>MGGAPSRPATRVMVVGDSISHGREGDWTWRYRIWQWFRKHNIPVVFVGPHKGTFPPPPEDDRDRDGGYALDVAQEFLGDCYHYSWWGKQAGQVKDEIGRQVATYKPDLCLVELGFNDIGWGVSDPAGTLESMRALVKEARTYNQALKFAIANVPQRTVVPGLGDVPARVDRYNELLAQAISDWDQPSSPVALVHLCENYVCKEGAYDGLHPGALGEYEIAQAFSRTLMLPAFSLANKSTTELEIPRPIPARALSVPANLKAVASPEGPFGYYQLIITWDLVYGAYAYDIRLQLGRDHSWWAWSPVRDTRYVLACSPEGHPTPEWKVQVRATAGDHVRSDNSPVVNVIVRHEHDLET</sequence>
<evidence type="ECO:0000259" key="1">
    <source>
        <dbReference type="Pfam" id="PF13472"/>
    </source>
</evidence>
<dbReference type="Pfam" id="PF13472">
    <property type="entry name" value="Lipase_GDSL_2"/>
    <property type="match status" value="1"/>
</dbReference>
<organism evidence="2 3">
    <name type="scientific">Apiosordaria backusii</name>
    <dbReference type="NCBI Taxonomy" id="314023"/>
    <lineage>
        <taxon>Eukaryota</taxon>
        <taxon>Fungi</taxon>
        <taxon>Dikarya</taxon>
        <taxon>Ascomycota</taxon>
        <taxon>Pezizomycotina</taxon>
        <taxon>Sordariomycetes</taxon>
        <taxon>Sordariomycetidae</taxon>
        <taxon>Sordariales</taxon>
        <taxon>Lasiosphaeriaceae</taxon>
        <taxon>Apiosordaria</taxon>
    </lineage>
</organism>
<proteinExistence type="predicted"/>
<name>A0AA39ZP87_9PEZI</name>
<dbReference type="SUPFAM" id="SSF52266">
    <property type="entry name" value="SGNH hydrolase"/>
    <property type="match status" value="1"/>
</dbReference>
<dbReference type="GO" id="GO:0004622">
    <property type="term" value="F:phosphatidylcholine lysophospholipase activity"/>
    <property type="evidence" value="ECO:0007669"/>
    <property type="project" value="TreeGrafter"/>
</dbReference>
<gene>
    <name evidence="2" type="ORF">B0T21DRAFT_379259</name>
</gene>
<comment type="caution">
    <text evidence="2">The sequence shown here is derived from an EMBL/GenBank/DDBJ whole genome shotgun (WGS) entry which is preliminary data.</text>
</comment>
<reference evidence="2" key="1">
    <citation type="submission" date="2023-06" db="EMBL/GenBank/DDBJ databases">
        <title>Genome-scale phylogeny and comparative genomics of the fungal order Sordariales.</title>
        <authorList>
            <consortium name="Lawrence Berkeley National Laboratory"/>
            <person name="Hensen N."/>
            <person name="Bonometti L."/>
            <person name="Westerberg I."/>
            <person name="Brannstrom I.O."/>
            <person name="Guillou S."/>
            <person name="Cros-Aarteil S."/>
            <person name="Calhoun S."/>
            <person name="Haridas S."/>
            <person name="Kuo A."/>
            <person name="Mondo S."/>
            <person name="Pangilinan J."/>
            <person name="Riley R."/>
            <person name="Labutti K."/>
            <person name="Andreopoulos B."/>
            <person name="Lipzen A."/>
            <person name="Chen C."/>
            <person name="Yanf M."/>
            <person name="Daum C."/>
            <person name="Ng V."/>
            <person name="Clum A."/>
            <person name="Steindorff A."/>
            <person name="Ohm R."/>
            <person name="Martin F."/>
            <person name="Silar P."/>
            <person name="Natvig D."/>
            <person name="Lalanne C."/>
            <person name="Gautier V."/>
            <person name="Ament-Velasquez S.L."/>
            <person name="Kruys A."/>
            <person name="Hutchinson M.I."/>
            <person name="Powell A.J."/>
            <person name="Barry K."/>
            <person name="Miller A.N."/>
            <person name="Grigoriev I.V."/>
            <person name="Debuchy R."/>
            <person name="Gladieux P."/>
            <person name="Thoren M.H."/>
            <person name="Johannesson H."/>
        </authorList>
    </citation>
    <scope>NUCLEOTIDE SEQUENCE</scope>
    <source>
        <strain evidence="2">CBS 540.89</strain>
    </source>
</reference>